<dbReference type="Pfam" id="PF00005">
    <property type="entry name" value="ABC_tran"/>
    <property type="match status" value="1"/>
</dbReference>
<evidence type="ECO:0000313" key="6">
    <source>
        <dbReference type="Proteomes" id="UP000017396"/>
    </source>
</evidence>
<dbReference type="InterPro" id="IPR003593">
    <property type="entry name" value="AAA+_ATPase"/>
</dbReference>
<dbReference type="Proteomes" id="UP000017396">
    <property type="component" value="Chromosome"/>
</dbReference>
<evidence type="ECO:0000256" key="2">
    <source>
        <dbReference type="ARBA" id="ARBA00022741"/>
    </source>
</evidence>
<dbReference type="Gene3D" id="3.40.50.300">
    <property type="entry name" value="P-loop containing nucleotide triphosphate hydrolases"/>
    <property type="match status" value="1"/>
</dbReference>
<keyword evidence="6" id="KW-1185">Reference proteome</keyword>
<dbReference type="EMBL" id="CP003587">
    <property type="protein sequence ID" value="AGY59666.1"/>
    <property type="molecule type" value="Genomic_DNA"/>
</dbReference>
<organism evidence="5 6">
    <name type="scientific">Gloeobacter kilaueensis (strain ATCC BAA-2537 / CCAP 1431/1 / ULC 316 / JS1)</name>
    <dbReference type="NCBI Taxonomy" id="1183438"/>
    <lineage>
        <taxon>Bacteria</taxon>
        <taxon>Bacillati</taxon>
        <taxon>Cyanobacteriota</taxon>
        <taxon>Cyanophyceae</taxon>
        <taxon>Gloeobacterales</taxon>
        <taxon>Gloeobacteraceae</taxon>
        <taxon>Gloeobacter</taxon>
    </lineage>
</organism>
<keyword evidence="2" id="KW-0547">Nucleotide-binding</keyword>
<sequence length="320" mass="35495">MPSEDLSSETGAIALDIQNLSKSFRSGFWLNRRLYPLKNCTLQVPVGETFGLLGPNGAGKTTLLKILLGIVRPGGGKATLLGCPLGDESVKSRIGYLPENPYFYDALTGEEVLYFAGRLFELPRHLLKQRVDALLDRVGLSRLAGRRPLRKYSKGMLQRLGLAQALINDPQLLFLDEPMSGLDPLGRHRFREILLQLRAEGRTIFFNSHILTDVELLCDRIGLLIGGELVRQGSLTELLGSKHTYRAELEGKDPRALEPLLADLDCQGNRIRGRLKLPPREFVAALPPEAVLIELRGERPSLEDFFQATVAAHQGQLLDT</sequence>
<dbReference type="PROSITE" id="PS50893">
    <property type="entry name" value="ABC_TRANSPORTER_2"/>
    <property type="match status" value="1"/>
</dbReference>
<dbReference type="SMART" id="SM00382">
    <property type="entry name" value="AAA"/>
    <property type="match status" value="1"/>
</dbReference>
<dbReference type="PANTHER" id="PTHR42939:SF1">
    <property type="entry name" value="ABC TRANSPORTER ATP-BINDING PROTEIN ALBC-RELATED"/>
    <property type="match status" value="1"/>
</dbReference>
<gene>
    <name evidence="5" type="primary">znuC</name>
    <name evidence="5" type="ORF">GKIL_3420</name>
</gene>
<dbReference type="CDD" id="cd03230">
    <property type="entry name" value="ABC_DR_subfamily_A"/>
    <property type="match status" value="1"/>
</dbReference>
<keyword evidence="3" id="KW-0067">ATP-binding</keyword>
<protein>
    <submittedName>
        <fullName evidence="5">ABC transporter</fullName>
    </submittedName>
</protein>
<dbReference type="InterPro" id="IPR017871">
    <property type="entry name" value="ABC_transporter-like_CS"/>
</dbReference>
<dbReference type="GO" id="GO:0005524">
    <property type="term" value="F:ATP binding"/>
    <property type="evidence" value="ECO:0007669"/>
    <property type="project" value="UniProtKB-KW"/>
</dbReference>
<dbReference type="SUPFAM" id="SSF52540">
    <property type="entry name" value="P-loop containing nucleoside triphosphate hydrolases"/>
    <property type="match status" value="1"/>
</dbReference>
<dbReference type="AlphaFoldDB" id="U5QL53"/>
<evidence type="ECO:0000259" key="4">
    <source>
        <dbReference type="PROSITE" id="PS50893"/>
    </source>
</evidence>
<dbReference type="GO" id="GO:0016887">
    <property type="term" value="F:ATP hydrolysis activity"/>
    <property type="evidence" value="ECO:0007669"/>
    <property type="project" value="InterPro"/>
</dbReference>
<dbReference type="PROSITE" id="PS00211">
    <property type="entry name" value="ABC_TRANSPORTER_1"/>
    <property type="match status" value="1"/>
</dbReference>
<evidence type="ECO:0000313" key="5">
    <source>
        <dbReference type="EMBL" id="AGY59666.1"/>
    </source>
</evidence>
<feature type="domain" description="ABC transporter" evidence="4">
    <location>
        <begin position="15"/>
        <end position="251"/>
    </location>
</feature>
<proteinExistence type="predicted"/>
<evidence type="ECO:0000256" key="3">
    <source>
        <dbReference type="ARBA" id="ARBA00022840"/>
    </source>
</evidence>
<accession>U5QL53</accession>
<dbReference type="PANTHER" id="PTHR42939">
    <property type="entry name" value="ABC TRANSPORTER ATP-BINDING PROTEIN ALBC-RELATED"/>
    <property type="match status" value="1"/>
</dbReference>
<dbReference type="InterPro" id="IPR003439">
    <property type="entry name" value="ABC_transporter-like_ATP-bd"/>
</dbReference>
<name>U5QL53_GLOK1</name>
<dbReference type="eggNOG" id="COG1131">
    <property type="taxonomic scope" value="Bacteria"/>
</dbReference>
<evidence type="ECO:0000256" key="1">
    <source>
        <dbReference type="ARBA" id="ARBA00022448"/>
    </source>
</evidence>
<dbReference type="InterPro" id="IPR027417">
    <property type="entry name" value="P-loop_NTPase"/>
</dbReference>
<dbReference type="HOGENOM" id="CLU_000604_1_2_3"/>
<reference evidence="5 6" key="1">
    <citation type="journal article" date="2013" name="PLoS ONE">
        <title>Cultivation and Complete Genome Sequencing of Gloeobacter kilaueensis sp. nov., from a Lava Cave in Kilauea Caldera, Hawai'i.</title>
        <authorList>
            <person name="Saw J.H."/>
            <person name="Schatz M."/>
            <person name="Brown M.V."/>
            <person name="Kunkel D.D."/>
            <person name="Foster J.S."/>
            <person name="Shick H."/>
            <person name="Christensen S."/>
            <person name="Hou S."/>
            <person name="Wan X."/>
            <person name="Donachie S.P."/>
        </authorList>
    </citation>
    <scope>NUCLEOTIDE SEQUENCE [LARGE SCALE GENOMIC DNA]</scope>
    <source>
        <strain evidence="6">JS</strain>
    </source>
</reference>
<keyword evidence="1" id="KW-0813">Transport</keyword>
<dbReference type="KEGG" id="glj:GKIL_3420"/>
<dbReference type="InterPro" id="IPR051782">
    <property type="entry name" value="ABC_Transporter_VariousFunc"/>
</dbReference>
<dbReference type="OrthoDB" id="9804819at2"/>
<dbReference type="RefSeq" id="WP_023174960.1">
    <property type="nucleotide sequence ID" value="NC_022600.1"/>
</dbReference>
<dbReference type="PATRIC" id="fig|1183438.3.peg.3358"/>
<dbReference type="STRING" id="1183438.GKIL_3420"/>